<feature type="compositionally biased region" description="Basic and acidic residues" evidence="1">
    <location>
        <begin position="35"/>
        <end position="46"/>
    </location>
</feature>
<evidence type="ECO:0000313" key="2">
    <source>
        <dbReference type="EMBL" id="GMA37306.1"/>
    </source>
</evidence>
<feature type="compositionally biased region" description="Basic and acidic residues" evidence="1">
    <location>
        <begin position="77"/>
        <end position="87"/>
    </location>
</feature>
<accession>A0ABQ6IJM1</accession>
<sequence length="103" mass="10844">MGHASHGASPQASAMKNSTTTATSEDPSVTAAKTFWKDHWRERNDVMRLASHGGRCGRIGLATEPRPPGASASGCRGGREADPRESYETDGNGEPGERGHPDA</sequence>
<comment type="caution">
    <text evidence="2">The sequence shown here is derived from an EMBL/GenBank/DDBJ whole genome shotgun (WGS) entry which is preliminary data.</text>
</comment>
<evidence type="ECO:0000313" key="3">
    <source>
        <dbReference type="Proteomes" id="UP001157125"/>
    </source>
</evidence>
<keyword evidence="3" id="KW-1185">Reference proteome</keyword>
<dbReference type="Proteomes" id="UP001157125">
    <property type="component" value="Unassembled WGS sequence"/>
</dbReference>
<feature type="compositionally biased region" description="Polar residues" evidence="1">
    <location>
        <begin position="8"/>
        <end position="27"/>
    </location>
</feature>
<organism evidence="2 3">
    <name type="scientific">Demequina litorisediminis</name>
    <dbReference type="NCBI Taxonomy" id="1849022"/>
    <lineage>
        <taxon>Bacteria</taxon>
        <taxon>Bacillati</taxon>
        <taxon>Actinomycetota</taxon>
        <taxon>Actinomycetes</taxon>
        <taxon>Micrococcales</taxon>
        <taxon>Demequinaceae</taxon>
        <taxon>Demequina</taxon>
    </lineage>
</organism>
<name>A0ABQ6IJM1_9MICO</name>
<proteinExistence type="predicted"/>
<reference evidence="3" key="1">
    <citation type="journal article" date="2019" name="Int. J. Syst. Evol. Microbiol.">
        <title>The Global Catalogue of Microorganisms (GCM) 10K type strain sequencing project: providing services to taxonomists for standard genome sequencing and annotation.</title>
        <authorList>
            <consortium name="The Broad Institute Genomics Platform"/>
            <consortium name="The Broad Institute Genome Sequencing Center for Infectious Disease"/>
            <person name="Wu L."/>
            <person name="Ma J."/>
        </authorList>
    </citation>
    <scope>NUCLEOTIDE SEQUENCE [LARGE SCALE GENOMIC DNA]</scope>
    <source>
        <strain evidence="3">NBRC 112299</strain>
    </source>
</reference>
<dbReference type="EMBL" id="BSUN01000001">
    <property type="protein sequence ID" value="GMA37306.1"/>
    <property type="molecule type" value="Genomic_DNA"/>
</dbReference>
<evidence type="ECO:0000256" key="1">
    <source>
        <dbReference type="SAM" id="MobiDB-lite"/>
    </source>
</evidence>
<feature type="region of interest" description="Disordered" evidence="1">
    <location>
        <begin position="1"/>
        <end position="103"/>
    </location>
</feature>
<gene>
    <name evidence="2" type="ORF">GCM10025876_35100</name>
</gene>
<protein>
    <submittedName>
        <fullName evidence="2">Uncharacterized protein</fullName>
    </submittedName>
</protein>